<gene>
    <name evidence="4" type="ORF">RSSM_04576</name>
</gene>
<dbReference type="Proteomes" id="UP000011885">
    <property type="component" value="Unassembled WGS sequence"/>
</dbReference>
<dbReference type="Pfam" id="PF09699">
    <property type="entry name" value="Paired_CXXCH_1"/>
    <property type="match status" value="1"/>
</dbReference>
<dbReference type="InterPro" id="IPR010177">
    <property type="entry name" value="Paired_CXXCH_1"/>
</dbReference>
<feature type="domain" description="Doubled CXXCH motif" evidence="2">
    <location>
        <begin position="182"/>
        <end position="201"/>
    </location>
</feature>
<dbReference type="AlphaFoldDB" id="M5TXL8"/>
<evidence type="ECO:0000313" key="5">
    <source>
        <dbReference type="Proteomes" id="UP000011885"/>
    </source>
</evidence>
<name>M5TXL8_9BACT</name>
<sequence length="219" mass="23386">MARSINLIFVGTVLVVVSMVGVVIARQSTFKASPNTQQASDNASSSDAHSAGGETTSFPVVIHQPDGPPRVKLAGLDPQGRTGEVACSTCHAVRQPNFENKTTETLDEFHQGLVVAHGNLSCYSCHNPDGSDTLRQADGTKIEYQDVMTLCSQCHGPQATAYAHGAHGGMNGHWDLSRGPQVKNNCVDCHDPHSPAYPKMVVGFKPKDRFNTPVENAGH</sequence>
<feature type="compositionally biased region" description="Low complexity" evidence="1">
    <location>
        <begin position="39"/>
        <end position="51"/>
    </location>
</feature>
<evidence type="ECO:0000259" key="2">
    <source>
        <dbReference type="Pfam" id="PF09699"/>
    </source>
</evidence>
<evidence type="ECO:0000256" key="1">
    <source>
        <dbReference type="SAM" id="MobiDB-lite"/>
    </source>
</evidence>
<organism evidence="4 5">
    <name type="scientific">Rhodopirellula sallentina SM41</name>
    <dbReference type="NCBI Taxonomy" id="1263870"/>
    <lineage>
        <taxon>Bacteria</taxon>
        <taxon>Pseudomonadati</taxon>
        <taxon>Planctomycetota</taxon>
        <taxon>Planctomycetia</taxon>
        <taxon>Pirellulales</taxon>
        <taxon>Pirellulaceae</taxon>
        <taxon>Rhodopirellula</taxon>
    </lineage>
</organism>
<comment type="caution">
    <text evidence="4">The sequence shown here is derived from an EMBL/GenBank/DDBJ whole genome shotgun (WGS) entry which is preliminary data.</text>
</comment>
<dbReference type="Gene3D" id="1.10.1130.10">
    <property type="entry name" value="Flavocytochrome C3, Chain A"/>
    <property type="match status" value="1"/>
</dbReference>
<evidence type="ECO:0000259" key="3">
    <source>
        <dbReference type="Pfam" id="PF22113"/>
    </source>
</evidence>
<dbReference type="OrthoDB" id="9814800at2"/>
<dbReference type="Pfam" id="PF22113">
    <property type="entry name" value="Mtrc-MtrF_II-IV_dom"/>
    <property type="match status" value="1"/>
</dbReference>
<dbReference type="InterPro" id="IPR036280">
    <property type="entry name" value="Multihaem_cyt_sf"/>
</dbReference>
<dbReference type="SUPFAM" id="SSF48695">
    <property type="entry name" value="Multiheme cytochromes"/>
    <property type="match status" value="1"/>
</dbReference>
<dbReference type="PATRIC" id="fig|1263870.3.peg.4842"/>
<feature type="region of interest" description="Disordered" evidence="1">
    <location>
        <begin position="31"/>
        <end position="67"/>
    </location>
</feature>
<accession>M5TXL8</accession>
<keyword evidence="5" id="KW-1185">Reference proteome</keyword>
<dbReference type="InterPro" id="IPR054337">
    <property type="entry name" value="Mtrc-MtrF-like_dom_II/IV"/>
</dbReference>
<feature type="domain" description="Outer membrane cytochrome MtrC/MtrF-like" evidence="3">
    <location>
        <begin position="44"/>
        <end position="167"/>
    </location>
</feature>
<dbReference type="RefSeq" id="WP_008683550.1">
    <property type="nucleotide sequence ID" value="NZ_ANOH01000315.1"/>
</dbReference>
<protein>
    <submittedName>
        <fullName evidence="4">Putative secreted protein</fullName>
    </submittedName>
</protein>
<proteinExistence type="predicted"/>
<evidence type="ECO:0000313" key="4">
    <source>
        <dbReference type="EMBL" id="EMI53972.1"/>
    </source>
</evidence>
<dbReference type="EMBL" id="ANOH01000315">
    <property type="protein sequence ID" value="EMI53972.1"/>
    <property type="molecule type" value="Genomic_DNA"/>
</dbReference>
<reference evidence="4 5" key="1">
    <citation type="journal article" date="2013" name="Mar. Genomics">
        <title>Expression of sulfatases in Rhodopirellula baltica and the diversity of sulfatases in the genus Rhodopirellula.</title>
        <authorList>
            <person name="Wegner C.E."/>
            <person name="Richter-Heitmann T."/>
            <person name="Klindworth A."/>
            <person name="Klockow C."/>
            <person name="Richter M."/>
            <person name="Achstetter T."/>
            <person name="Glockner F.O."/>
            <person name="Harder J."/>
        </authorList>
    </citation>
    <scope>NUCLEOTIDE SEQUENCE [LARGE SCALE GENOMIC DNA]</scope>
    <source>
        <strain evidence="4 5">SM41</strain>
    </source>
</reference>